<dbReference type="InterPro" id="IPR000504">
    <property type="entry name" value="RRM_dom"/>
</dbReference>
<dbReference type="RefSeq" id="XP_016240327.1">
    <property type="nucleotide sequence ID" value="XM_016375051.1"/>
</dbReference>
<dbReference type="HOGENOM" id="CLU_012062_28_1_1"/>
<protein>
    <recommendedName>
        <fullName evidence="4">RRM domain-containing protein</fullName>
    </recommendedName>
</protein>
<dbReference type="VEuPathDB" id="FungiDB:PV08_00686"/>
<evidence type="ECO:0000256" key="1">
    <source>
        <dbReference type="ARBA" id="ARBA00022884"/>
    </source>
</evidence>
<dbReference type="SUPFAM" id="SSF54928">
    <property type="entry name" value="RNA-binding domain, RBD"/>
    <property type="match status" value="1"/>
</dbReference>
<dbReference type="InterPro" id="IPR012677">
    <property type="entry name" value="Nucleotide-bd_a/b_plait_sf"/>
</dbReference>
<dbReference type="STRING" id="91928.A0A0D1YXW0"/>
<dbReference type="SMART" id="SM00360">
    <property type="entry name" value="RRM"/>
    <property type="match status" value="1"/>
</dbReference>
<evidence type="ECO:0000313" key="5">
    <source>
        <dbReference type="EMBL" id="KIW20111.1"/>
    </source>
</evidence>
<feature type="compositionally biased region" description="Polar residues" evidence="3">
    <location>
        <begin position="111"/>
        <end position="124"/>
    </location>
</feature>
<dbReference type="PANTHER" id="PTHR48024:SF60">
    <property type="entry name" value="RNA-BINDING PROTEIN, PUTATIVE (AFU_ORTHOLOGUE AFUA_3G08580)-RELATED"/>
    <property type="match status" value="1"/>
</dbReference>
<feature type="domain" description="RRM" evidence="4">
    <location>
        <begin position="2"/>
        <end position="80"/>
    </location>
</feature>
<gene>
    <name evidence="5" type="ORF">PV08_00686</name>
</gene>
<feature type="compositionally biased region" description="Gly residues" evidence="3">
    <location>
        <begin position="139"/>
        <end position="149"/>
    </location>
</feature>
<dbReference type="PROSITE" id="PS50102">
    <property type="entry name" value="RRM"/>
    <property type="match status" value="1"/>
</dbReference>
<feature type="compositionally biased region" description="Basic and acidic residues" evidence="3">
    <location>
        <begin position="66"/>
        <end position="80"/>
    </location>
</feature>
<dbReference type="InterPro" id="IPR050886">
    <property type="entry name" value="RNA-binding_reg"/>
</dbReference>
<accession>A0A0D1YXW0</accession>
<evidence type="ECO:0000256" key="2">
    <source>
        <dbReference type="PROSITE-ProRule" id="PRU00176"/>
    </source>
</evidence>
<evidence type="ECO:0000259" key="4">
    <source>
        <dbReference type="PROSITE" id="PS50102"/>
    </source>
</evidence>
<dbReference type="PANTHER" id="PTHR48024">
    <property type="entry name" value="GEO13361P1-RELATED"/>
    <property type="match status" value="1"/>
</dbReference>
<name>A0A0D1YXW0_9EURO</name>
<proteinExistence type="predicted"/>
<dbReference type="Gene3D" id="3.30.70.330">
    <property type="match status" value="1"/>
</dbReference>
<evidence type="ECO:0000313" key="6">
    <source>
        <dbReference type="Proteomes" id="UP000053328"/>
    </source>
</evidence>
<evidence type="ECO:0000256" key="3">
    <source>
        <dbReference type="SAM" id="MobiDB-lite"/>
    </source>
</evidence>
<dbReference type="GO" id="GO:0003723">
    <property type="term" value="F:RNA binding"/>
    <property type="evidence" value="ECO:0007669"/>
    <property type="project" value="UniProtKB-UniRule"/>
</dbReference>
<keyword evidence="6" id="KW-1185">Reference proteome</keyword>
<dbReference type="Pfam" id="PF00076">
    <property type="entry name" value="RRM_1"/>
    <property type="match status" value="1"/>
</dbReference>
<dbReference type="InterPro" id="IPR035979">
    <property type="entry name" value="RBD_domain_sf"/>
</dbReference>
<dbReference type="GO" id="GO:0005634">
    <property type="term" value="C:nucleus"/>
    <property type="evidence" value="ECO:0007669"/>
    <property type="project" value="TreeGrafter"/>
</dbReference>
<feature type="region of interest" description="Disordered" evidence="3">
    <location>
        <begin position="66"/>
        <end position="164"/>
    </location>
</feature>
<keyword evidence="1 2" id="KW-0694">RNA-binding</keyword>
<feature type="compositionally biased region" description="Gly residues" evidence="3">
    <location>
        <begin position="84"/>
        <end position="97"/>
    </location>
</feature>
<dbReference type="EMBL" id="KN847492">
    <property type="protein sequence ID" value="KIW20111.1"/>
    <property type="molecule type" value="Genomic_DNA"/>
</dbReference>
<dbReference type="AlphaFoldDB" id="A0A0D1YXW0"/>
<dbReference type="OrthoDB" id="439808at2759"/>
<organism evidence="5 6">
    <name type="scientific">Exophiala spinifera</name>
    <dbReference type="NCBI Taxonomy" id="91928"/>
    <lineage>
        <taxon>Eukaryota</taxon>
        <taxon>Fungi</taxon>
        <taxon>Dikarya</taxon>
        <taxon>Ascomycota</taxon>
        <taxon>Pezizomycotina</taxon>
        <taxon>Eurotiomycetes</taxon>
        <taxon>Chaetothyriomycetidae</taxon>
        <taxon>Chaetothyriales</taxon>
        <taxon>Herpotrichiellaceae</taxon>
        <taxon>Exophiala</taxon>
    </lineage>
</organism>
<dbReference type="Proteomes" id="UP000053328">
    <property type="component" value="Unassembled WGS sequence"/>
</dbReference>
<reference evidence="5 6" key="1">
    <citation type="submission" date="2015-01" db="EMBL/GenBank/DDBJ databases">
        <title>The Genome Sequence of Exophiala spinifera CBS89968.</title>
        <authorList>
            <consortium name="The Broad Institute Genomics Platform"/>
            <person name="Cuomo C."/>
            <person name="de Hoog S."/>
            <person name="Gorbushina A."/>
            <person name="Stielow B."/>
            <person name="Teixiera M."/>
            <person name="Abouelleil A."/>
            <person name="Chapman S.B."/>
            <person name="Priest M."/>
            <person name="Young S.K."/>
            <person name="Wortman J."/>
            <person name="Nusbaum C."/>
            <person name="Birren B."/>
        </authorList>
    </citation>
    <scope>NUCLEOTIDE SEQUENCE [LARGE SCALE GENOMIC DNA]</scope>
    <source>
        <strain evidence="5 6">CBS 89968</strain>
    </source>
</reference>
<sequence>MAKLFIGGLAWHTTDETLNEGFQRFGKVEEAVVVKDRDTNRSRGFGFVRFATKEEADRAREHMNNTEFDGRMIRVDHAQDNRSGGQGRGGGFSGRGGYTPSQGMAGGYSQTGGQARNSNSTSYGRGTAFNPQYDPRYQGPGGPYGGGPSQGSNDPYGSNGPYRQ</sequence>
<dbReference type="GeneID" id="27327769"/>